<evidence type="ECO:0000313" key="11">
    <source>
        <dbReference type="Proteomes" id="UP000504606"/>
    </source>
</evidence>
<dbReference type="KEGG" id="foc:127750466"/>
<dbReference type="GO" id="GO:0007165">
    <property type="term" value="P:signal transduction"/>
    <property type="evidence" value="ECO:0007669"/>
    <property type="project" value="UniProtKB-KW"/>
</dbReference>
<dbReference type="Pfam" id="PF02949">
    <property type="entry name" value="7tm_6"/>
    <property type="match status" value="1"/>
</dbReference>
<protein>
    <recommendedName>
        <fullName evidence="10">Odorant receptor</fullName>
    </recommendedName>
</protein>
<feature type="transmembrane region" description="Helical" evidence="10">
    <location>
        <begin position="263"/>
        <end position="284"/>
    </location>
</feature>
<dbReference type="InterPro" id="IPR004117">
    <property type="entry name" value="7tm6_olfct_rcpt"/>
</dbReference>
<dbReference type="RefSeq" id="XP_052128130.1">
    <property type="nucleotide sequence ID" value="XM_052272170.1"/>
</dbReference>
<evidence type="ECO:0000256" key="9">
    <source>
        <dbReference type="ARBA" id="ARBA00023224"/>
    </source>
</evidence>
<dbReference type="GeneID" id="127750466"/>
<feature type="transmembrane region" description="Helical" evidence="10">
    <location>
        <begin position="143"/>
        <end position="165"/>
    </location>
</feature>
<evidence type="ECO:0000256" key="7">
    <source>
        <dbReference type="ARBA" id="ARBA00023136"/>
    </source>
</evidence>
<comment type="similarity">
    <text evidence="10">Belongs to the insect chemoreceptor superfamily. Heteromeric odorant receptor channel (TC 1.A.69) family.</text>
</comment>
<feature type="transmembrane region" description="Helical" evidence="10">
    <location>
        <begin position="77"/>
        <end position="97"/>
    </location>
</feature>
<organism evidence="11 12">
    <name type="scientific">Frankliniella occidentalis</name>
    <name type="common">Western flower thrips</name>
    <name type="synonym">Euthrips occidentalis</name>
    <dbReference type="NCBI Taxonomy" id="133901"/>
    <lineage>
        <taxon>Eukaryota</taxon>
        <taxon>Metazoa</taxon>
        <taxon>Ecdysozoa</taxon>
        <taxon>Arthropoda</taxon>
        <taxon>Hexapoda</taxon>
        <taxon>Insecta</taxon>
        <taxon>Pterygota</taxon>
        <taxon>Neoptera</taxon>
        <taxon>Paraneoptera</taxon>
        <taxon>Thysanoptera</taxon>
        <taxon>Terebrantia</taxon>
        <taxon>Thripoidea</taxon>
        <taxon>Thripidae</taxon>
        <taxon>Frankliniella</taxon>
    </lineage>
</organism>
<dbReference type="PANTHER" id="PTHR21137:SF35">
    <property type="entry name" value="ODORANT RECEPTOR 19A-RELATED"/>
    <property type="match status" value="1"/>
</dbReference>
<dbReference type="PANTHER" id="PTHR21137">
    <property type="entry name" value="ODORANT RECEPTOR"/>
    <property type="match status" value="1"/>
</dbReference>
<name>A0A9C6XR67_FRAOC</name>
<comment type="subcellular location">
    <subcellularLocation>
        <location evidence="1 10">Cell membrane</location>
        <topology evidence="1 10">Multi-pass membrane protein</topology>
    </subcellularLocation>
</comment>
<evidence type="ECO:0000256" key="5">
    <source>
        <dbReference type="ARBA" id="ARBA00022725"/>
    </source>
</evidence>
<evidence type="ECO:0000256" key="1">
    <source>
        <dbReference type="ARBA" id="ARBA00004651"/>
    </source>
</evidence>
<keyword evidence="3 10" id="KW-0716">Sensory transduction</keyword>
<dbReference type="Proteomes" id="UP000504606">
    <property type="component" value="Unplaced"/>
</dbReference>
<feature type="transmembrane region" description="Helical" evidence="10">
    <location>
        <begin position="290"/>
        <end position="308"/>
    </location>
</feature>
<keyword evidence="11" id="KW-1185">Reference proteome</keyword>
<evidence type="ECO:0000256" key="3">
    <source>
        <dbReference type="ARBA" id="ARBA00022606"/>
    </source>
</evidence>
<accession>A0A9C6XR67</accession>
<keyword evidence="6 10" id="KW-1133">Transmembrane helix</keyword>
<evidence type="ECO:0000256" key="10">
    <source>
        <dbReference type="RuleBase" id="RU351113"/>
    </source>
</evidence>
<keyword evidence="9 10" id="KW-0807">Transducer</keyword>
<evidence type="ECO:0000256" key="8">
    <source>
        <dbReference type="ARBA" id="ARBA00023170"/>
    </source>
</evidence>
<dbReference type="GO" id="GO:0004984">
    <property type="term" value="F:olfactory receptor activity"/>
    <property type="evidence" value="ECO:0007669"/>
    <property type="project" value="InterPro"/>
</dbReference>
<dbReference type="GO" id="GO:0005549">
    <property type="term" value="F:odorant binding"/>
    <property type="evidence" value="ECO:0007669"/>
    <property type="project" value="InterPro"/>
</dbReference>
<sequence length="464" mass="51094">MRTAAGSSSNTFKDNVCCVMKQRQPPGPLATLSLRGRRLVQHPLVNMLTALPHIKAAFLIQVALGFVTIFVHDRSDTAGLALFALADEIAIVALGMMNQLMVPFIVDFPRLVEKAVPVLVMLEATGKPHHQATVSSALSVGRLLFLLTVGLCFAEVVALLGVPLLTYDSFFQFWPPADGRIWLFAAKYALQAYAFLPSTVCVCVLQMCHAAGVTALTAAFRLLHELLLEVDSRCDVSEVRQLCKLHSQLTSLSKDLNHVFRRFLLVIFWAGGSTSMLSAVRLAVRGSDTLSLIFIVVAPVSYFYLCLLGDSLAHASGGLAKAAYHCDWVALPPKTRQMLLMVAVRSSKPQQSTKFSRPGPRRKGYLLGPLKAKRCLLSEQDFVLPSLEVFGDCCNKYLEMYRQALLKSPNGQSFLKDTLETFDQNPQEGCTECKIDSFHATISELELKYNKYKSLLSSVTSPSK</sequence>
<reference evidence="12" key="1">
    <citation type="submission" date="2025-08" db="UniProtKB">
        <authorList>
            <consortium name="RefSeq"/>
        </authorList>
    </citation>
    <scope>IDENTIFICATION</scope>
    <source>
        <tissue evidence="12">Whole organism</tissue>
    </source>
</reference>
<proteinExistence type="inferred from homology"/>
<keyword evidence="4 10" id="KW-0812">Transmembrane</keyword>
<keyword evidence="7 10" id="KW-0472">Membrane</keyword>
<dbReference type="OrthoDB" id="8185860at2759"/>
<evidence type="ECO:0000256" key="4">
    <source>
        <dbReference type="ARBA" id="ARBA00022692"/>
    </source>
</evidence>
<keyword evidence="5 10" id="KW-0552">Olfaction</keyword>
<comment type="caution">
    <text evidence="10">Lacks conserved residue(s) required for the propagation of feature annotation.</text>
</comment>
<evidence type="ECO:0000256" key="6">
    <source>
        <dbReference type="ARBA" id="ARBA00022989"/>
    </source>
</evidence>
<gene>
    <name evidence="12" type="primary">LOC127750466</name>
</gene>
<dbReference type="GO" id="GO:0005886">
    <property type="term" value="C:plasma membrane"/>
    <property type="evidence" value="ECO:0007669"/>
    <property type="project" value="UniProtKB-SubCell"/>
</dbReference>
<keyword evidence="8 10" id="KW-0675">Receptor</keyword>
<evidence type="ECO:0000313" key="12">
    <source>
        <dbReference type="RefSeq" id="XP_052128130.1"/>
    </source>
</evidence>
<feature type="transmembrane region" description="Helical" evidence="10">
    <location>
        <begin position="192"/>
        <end position="223"/>
    </location>
</feature>
<evidence type="ECO:0000256" key="2">
    <source>
        <dbReference type="ARBA" id="ARBA00022475"/>
    </source>
</evidence>
<feature type="transmembrane region" description="Helical" evidence="10">
    <location>
        <begin position="44"/>
        <end position="71"/>
    </location>
</feature>
<dbReference type="AlphaFoldDB" id="A0A9C6XR67"/>
<keyword evidence="2" id="KW-1003">Cell membrane</keyword>